<keyword evidence="2 5" id="KW-0812">Transmembrane</keyword>
<dbReference type="SUPFAM" id="SSF141322">
    <property type="entry name" value="NfeD domain-like"/>
    <property type="match status" value="1"/>
</dbReference>
<dbReference type="OrthoDB" id="9792945at2"/>
<feature type="transmembrane region" description="Helical" evidence="5">
    <location>
        <begin position="46"/>
        <end position="64"/>
    </location>
</feature>
<dbReference type="EMBL" id="QTUC01000001">
    <property type="protein sequence ID" value="REF38093.1"/>
    <property type="molecule type" value="Genomic_DNA"/>
</dbReference>
<evidence type="ECO:0000313" key="7">
    <source>
        <dbReference type="EMBL" id="REF38093.1"/>
    </source>
</evidence>
<keyword evidence="3 5" id="KW-1133">Transmembrane helix</keyword>
<dbReference type="RefSeq" id="WP_115851443.1">
    <property type="nucleotide sequence ID" value="NZ_QTUC01000001.1"/>
</dbReference>
<feature type="transmembrane region" description="Helical" evidence="5">
    <location>
        <begin position="7"/>
        <end position="40"/>
    </location>
</feature>
<gene>
    <name evidence="7" type="ORF">DFJ64_3563</name>
</gene>
<dbReference type="Pfam" id="PF01957">
    <property type="entry name" value="NfeD"/>
    <property type="match status" value="1"/>
</dbReference>
<keyword evidence="8" id="KW-1185">Reference proteome</keyword>
<sequence>MDAWVVWLIIALLLGVAELVTLTLYLGLAAVAALVAMLVASTGVSSGFQFIAFTVSAILLIVFVRPLAQHALRRAPVLRSGVSALVGREALVVSEVTRHSGRVRIGGEEWTARPYDSSLVIPPGTTVDVFAIEGATALVHPQEDPWSR</sequence>
<organism evidence="7 8">
    <name type="scientific">Thermasporomyces composti</name>
    <dbReference type="NCBI Taxonomy" id="696763"/>
    <lineage>
        <taxon>Bacteria</taxon>
        <taxon>Bacillati</taxon>
        <taxon>Actinomycetota</taxon>
        <taxon>Actinomycetes</taxon>
        <taxon>Propionibacteriales</taxon>
        <taxon>Nocardioidaceae</taxon>
        <taxon>Thermasporomyces</taxon>
    </lineage>
</organism>
<evidence type="ECO:0000256" key="2">
    <source>
        <dbReference type="ARBA" id="ARBA00022692"/>
    </source>
</evidence>
<dbReference type="InterPro" id="IPR002810">
    <property type="entry name" value="NfeD-like_C"/>
</dbReference>
<evidence type="ECO:0000313" key="8">
    <source>
        <dbReference type="Proteomes" id="UP000256485"/>
    </source>
</evidence>
<dbReference type="GO" id="GO:0008233">
    <property type="term" value="F:peptidase activity"/>
    <property type="evidence" value="ECO:0007669"/>
    <property type="project" value="UniProtKB-KW"/>
</dbReference>
<keyword evidence="7" id="KW-0645">Protease</keyword>
<reference evidence="7 8" key="1">
    <citation type="submission" date="2018-08" db="EMBL/GenBank/DDBJ databases">
        <title>Sequencing the genomes of 1000 actinobacteria strains.</title>
        <authorList>
            <person name="Klenk H.-P."/>
        </authorList>
    </citation>
    <scope>NUCLEOTIDE SEQUENCE [LARGE SCALE GENOMIC DNA]</scope>
    <source>
        <strain evidence="7 8">DSM 22891</strain>
    </source>
</reference>
<name>A0A3D9VBK2_THECX</name>
<evidence type="ECO:0000256" key="1">
    <source>
        <dbReference type="ARBA" id="ARBA00004141"/>
    </source>
</evidence>
<dbReference type="GO" id="GO:0006508">
    <property type="term" value="P:proteolysis"/>
    <property type="evidence" value="ECO:0007669"/>
    <property type="project" value="UniProtKB-KW"/>
</dbReference>
<dbReference type="PANTHER" id="PTHR33507">
    <property type="entry name" value="INNER MEMBRANE PROTEIN YBBJ"/>
    <property type="match status" value="1"/>
</dbReference>
<dbReference type="Proteomes" id="UP000256485">
    <property type="component" value="Unassembled WGS sequence"/>
</dbReference>
<evidence type="ECO:0000256" key="4">
    <source>
        <dbReference type="ARBA" id="ARBA00023136"/>
    </source>
</evidence>
<dbReference type="AlphaFoldDB" id="A0A3D9VBK2"/>
<evidence type="ECO:0000256" key="3">
    <source>
        <dbReference type="ARBA" id="ARBA00022989"/>
    </source>
</evidence>
<dbReference type="InterPro" id="IPR052165">
    <property type="entry name" value="Membrane_assoc_protease"/>
</dbReference>
<feature type="domain" description="NfeD-like C-terminal" evidence="6">
    <location>
        <begin position="83"/>
        <end position="141"/>
    </location>
</feature>
<comment type="subcellular location">
    <subcellularLocation>
        <location evidence="1">Membrane</location>
        <topology evidence="1">Multi-pass membrane protein</topology>
    </subcellularLocation>
</comment>
<proteinExistence type="predicted"/>
<dbReference type="Gene3D" id="2.40.50.140">
    <property type="entry name" value="Nucleic acid-binding proteins"/>
    <property type="match status" value="1"/>
</dbReference>
<dbReference type="GO" id="GO:0005886">
    <property type="term" value="C:plasma membrane"/>
    <property type="evidence" value="ECO:0007669"/>
    <property type="project" value="TreeGrafter"/>
</dbReference>
<accession>A0A3D9VBK2</accession>
<evidence type="ECO:0000256" key="5">
    <source>
        <dbReference type="SAM" id="Phobius"/>
    </source>
</evidence>
<keyword evidence="7" id="KW-0378">Hydrolase</keyword>
<comment type="caution">
    <text evidence="7">The sequence shown here is derived from an EMBL/GenBank/DDBJ whole genome shotgun (WGS) entry which is preliminary data.</text>
</comment>
<evidence type="ECO:0000259" key="6">
    <source>
        <dbReference type="Pfam" id="PF01957"/>
    </source>
</evidence>
<dbReference type="PANTHER" id="PTHR33507:SF3">
    <property type="entry name" value="INNER MEMBRANE PROTEIN YBBJ"/>
    <property type="match status" value="1"/>
</dbReference>
<dbReference type="InterPro" id="IPR012340">
    <property type="entry name" value="NA-bd_OB-fold"/>
</dbReference>
<keyword evidence="4 5" id="KW-0472">Membrane</keyword>
<protein>
    <submittedName>
        <fullName evidence="7">Membrane protein implicated in regulation of membrane protease activity</fullName>
    </submittedName>
</protein>